<evidence type="ECO:0008006" key="4">
    <source>
        <dbReference type="Google" id="ProtNLM"/>
    </source>
</evidence>
<dbReference type="EMBL" id="BHZD01000001">
    <property type="protein sequence ID" value="GCD45778.1"/>
    <property type="molecule type" value="Genomic_DNA"/>
</dbReference>
<feature type="compositionally biased region" description="Low complexity" evidence="1">
    <location>
        <begin position="1"/>
        <end position="18"/>
    </location>
</feature>
<keyword evidence="3" id="KW-1185">Reference proteome</keyword>
<evidence type="ECO:0000256" key="1">
    <source>
        <dbReference type="SAM" id="MobiDB-lite"/>
    </source>
</evidence>
<sequence>MDDRAVPASAAAEPPRASGLESDYTSAWQEWDESGDARLWDRVAGDGDVGRLPVRFPPETSRMPAHPVRMTTYTPLPIPETALQELRLADDSGRAMEPFAAGSVSDRVDSVGSPLRCCLRPIEEGERIALVSYAPLRRWAEERWVRPGAYDECGPVFIHAGACGGPDGGRAGYPFARPGALRTLRRYDADGHIVGGRFFEIPEDAEAGFDAAFAEAFARPEVALVHVRALEYGCFQFEVRRP</sequence>
<dbReference type="Proteomes" id="UP000286746">
    <property type="component" value="Unassembled WGS sequence"/>
</dbReference>
<accession>A0A401W8Z7</accession>
<evidence type="ECO:0000313" key="3">
    <source>
        <dbReference type="Proteomes" id="UP000286746"/>
    </source>
</evidence>
<dbReference type="InterPro" id="IPR009593">
    <property type="entry name" value="DUF1203"/>
</dbReference>
<feature type="region of interest" description="Disordered" evidence="1">
    <location>
        <begin position="1"/>
        <end position="24"/>
    </location>
</feature>
<evidence type="ECO:0000313" key="2">
    <source>
        <dbReference type="EMBL" id="GCD45778.1"/>
    </source>
</evidence>
<dbReference type="Pfam" id="PF06718">
    <property type="entry name" value="DUF1203"/>
    <property type="match status" value="1"/>
</dbReference>
<proteinExistence type="predicted"/>
<gene>
    <name evidence="2" type="ORF">GKJPGBOP_05517</name>
</gene>
<name>A0A401W8Z7_STREY</name>
<protein>
    <recommendedName>
        <fullName evidence="4">DUF1203 domain-containing protein</fullName>
    </recommendedName>
</protein>
<dbReference type="AlphaFoldDB" id="A0A401W8Z7"/>
<organism evidence="2 3">
    <name type="scientific">Streptomyces paromomycinus</name>
    <name type="common">Streptomyces rimosus subsp. paromomycinus</name>
    <dbReference type="NCBI Taxonomy" id="92743"/>
    <lineage>
        <taxon>Bacteria</taxon>
        <taxon>Bacillati</taxon>
        <taxon>Actinomycetota</taxon>
        <taxon>Actinomycetes</taxon>
        <taxon>Kitasatosporales</taxon>
        <taxon>Streptomycetaceae</taxon>
        <taxon>Streptomyces</taxon>
    </lineage>
</organism>
<comment type="caution">
    <text evidence="2">The sequence shown here is derived from an EMBL/GenBank/DDBJ whole genome shotgun (WGS) entry which is preliminary data.</text>
</comment>
<reference evidence="2 3" key="1">
    <citation type="submission" date="2018-11" db="EMBL/GenBank/DDBJ databases">
        <title>Whole genome sequence of Streptomyces paromomycinus NBRC 15454(T).</title>
        <authorList>
            <person name="Komaki H."/>
            <person name="Tamura T."/>
        </authorList>
    </citation>
    <scope>NUCLEOTIDE SEQUENCE [LARGE SCALE GENOMIC DNA]</scope>
    <source>
        <strain evidence="2 3">NBRC 15454</strain>
    </source>
</reference>